<evidence type="ECO:0000256" key="6">
    <source>
        <dbReference type="RuleBase" id="RU363032"/>
    </source>
</evidence>
<dbReference type="CDD" id="cd06261">
    <property type="entry name" value="TM_PBP2"/>
    <property type="match status" value="1"/>
</dbReference>
<gene>
    <name evidence="9" type="primary">gsiD</name>
    <name evidence="9" type="ORF">ENKNEFLB_02414</name>
</gene>
<evidence type="ECO:0000259" key="8">
    <source>
        <dbReference type="PROSITE" id="PS50928"/>
    </source>
</evidence>
<keyword evidence="4 6" id="KW-1133">Transmembrane helix</keyword>
<evidence type="ECO:0000313" key="10">
    <source>
        <dbReference type="Proteomes" id="UP000679307"/>
    </source>
</evidence>
<feature type="transmembrane region" description="Helical" evidence="6">
    <location>
        <begin position="291"/>
        <end position="310"/>
    </location>
</feature>
<feature type="transmembrane region" description="Helical" evidence="6">
    <location>
        <begin position="156"/>
        <end position="177"/>
    </location>
</feature>
<dbReference type="InterPro" id="IPR050366">
    <property type="entry name" value="BP-dependent_transpt_permease"/>
</dbReference>
<dbReference type="EMBL" id="CP075371">
    <property type="protein sequence ID" value="QVT80024.1"/>
    <property type="molecule type" value="Genomic_DNA"/>
</dbReference>
<name>A0ABX8EHP1_9ACTN</name>
<dbReference type="PANTHER" id="PTHR43386:SF1">
    <property type="entry name" value="D,D-DIPEPTIDE TRANSPORT SYSTEM PERMEASE PROTEIN DDPC-RELATED"/>
    <property type="match status" value="1"/>
</dbReference>
<proteinExistence type="inferred from homology"/>
<organism evidence="9 10">
    <name type="scientific">Nocardioides aquaticus</name>
    <dbReference type="NCBI Taxonomy" id="160826"/>
    <lineage>
        <taxon>Bacteria</taxon>
        <taxon>Bacillati</taxon>
        <taxon>Actinomycetota</taxon>
        <taxon>Actinomycetes</taxon>
        <taxon>Propionibacteriales</taxon>
        <taxon>Nocardioidaceae</taxon>
        <taxon>Nocardioides</taxon>
    </lineage>
</organism>
<feature type="transmembrane region" description="Helical" evidence="6">
    <location>
        <begin position="183"/>
        <end position="202"/>
    </location>
</feature>
<dbReference type="Pfam" id="PF12911">
    <property type="entry name" value="OppC_N"/>
    <property type="match status" value="1"/>
</dbReference>
<keyword evidence="5 6" id="KW-0472">Membrane</keyword>
<dbReference type="Pfam" id="PF00528">
    <property type="entry name" value="BPD_transp_1"/>
    <property type="match status" value="1"/>
</dbReference>
<feature type="transmembrane region" description="Helical" evidence="6">
    <location>
        <begin position="48"/>
        <end position="68"/>
    </location>
</feature>
<evidence type="ECO:0000256" key="2">
    <source>
        <dbReference type="ARBA" id="ARBA00022448"/>
    </source>
</evidence>
<dbReference type="PROSITE" id="PS50928">
    <property type="entry name" value="ABC_TM1"/>
    <property type="match status" value="1"/>
</dbReference>
<protein>
    <submittedName>
        <fullName evidence="9">Glutathione transport system permease protein GsiD</fullName>
    </submittedName>
</protein>
<keyword evidence="3 6" id="KW-0812">Transmembrane</keyword>
<feature type="compositionally biased region" description="Low complexity" evidence="7">
    <location>
        <begin position="1"/>
        <end position="22"/>
    </location>
</feature>
<comment type="similarity">
    <text evidence="6">Belongs to the binding-protein-dependent transport system permease family.</text>
</comment>
<feature type="region of interest" description="Disordered" evidence="7">
    <location>
        <begin position="1"/>
        <end position="27"/>
    </location>
</feature>
<sequence>MSVTLPPAAGAAATPGGDPAGDNGLAPDQPGVGLWRGAFRRLRRNPTAIAGAVIILLFVLVAVFAPLLTSYQPGAAEDAGQVTPLTVPGPSEDHWLGLDRYGSDMWTQLVYGARQSLLYGVVSTAIGLTLGAGLGALAGGFGALGGRIGGWVDNAVMRFVDIMLSVPSLLLAVSIVAVLGQNAYAVMIAIGVAQVPIFARLLRGSMLSQGKADYVLAAGALGLRKRRIVAGHMVPNAIGPTIVQATLNLATAIIEVAALSYLGLGESDPAVAEWGRMLVAAQERFDSAARLALLPGFAIAITALGFTLLGEAMREALDPRTRR</sequence>
<dbReference type="RefSeq" id="WP_246535502.1">
    <property type="nucleotide sequence ID" value="NZ_BAAAHS010000179.1"/>
</dbReference>
<keyword evidence="10" id="KW-1185">Reference proteome</keyword>
<evidence type="ECO:0000256" key="1">
    <source>
        <dbReference type="ARBA" id="ARBA00004651"/>
    </source>
</evidence>
<evidence type="ECO:0000256" key="3">
    <source>
        <dbReference type="ARBA" id="ARBA00022692"/>
    </source>
</evidence>
<evidence type="ECO:0000256" key="4">
    <source>
        <dbReference type="ARBA" id="ARBA00022989"/>
    </source>
</evidence>
<reference evidence="9 10" key="1">
    <citation type="submission" date="2021-05" db="EMBL/GenBank/DDBJ databases">
        <title>Complete genome of Nocardioides aquaticus KCTC 9944T isolated from meromictic and hypersaline Ekho Lake, Antarctica.</title>
        <authorList>
            <person name="Hwang K."/>
            <person name="Kim K.M."/>
            <person name="Choe H."/>
        </authorList>
    </citation>
    <scope>NUCLEOTIDE SEQUENCE [LARGE SCALE GENOMIC DNA]</scope>
    <source>
        <strain evidence="9 10">KCTC 9944</strain>
    </source>
</reference>
<dbReference type="Proteomes" id="UP000679307">
    <property type="component" value="Chromosome"/>
</dbReference>
<keyword evidence="2 6" id="KW-0813">Transport</keyword>
<feature type="domain" description="ABC transmembrane type-1" evidence="8">
    <location>
        <begin position="113"/>
        <end position="310"/>
    </location>
</feature>
<dbReference type="InterPro" id="IPR025966">
    <property type="entry name" value="OppC_N"/>
</dbReference>
<feature type="transmembrane region" description="Helical" evidence="6">
    <location>
        <begin position="117"/>
        <end position="144"/>
    </location>
</feature>
<evidence type="ECO:0000313" key="9">
    <source>
        <dbReference type="EMBL" id="QVT80024.1"/>
    </source>
</evidence>
<dbReference type="InterPro" id="IPR000515">
    <property type="entry name" value="MetI-like"/>
</dbReference>
<evidence type="ECO:0000256" key="7">
    <source>
        <dbReference type="SAM" id="MobiDB-lite"/>
    </source>
</evidence>
<comment type="subcellular location">
    <subcellularLocation>
        <location evidence="1 6">Cell membrane</location>
        <topology evidence="1 6">Multi-pass membrane protein</topology>
    </subcellularLocation>
</comment>
<dbReference type="PANTHER" id="PTHR43386">
    <property type="entry name" value="OLIGOPEPTIDE TRANSPORT SYSTEM PERMEASE PROTEIN APPC"/>
    <property type="match status" value="1"/>
</dbReference>
<evidence type="ECO:0000256" key="5">
    <source>
        <dbReference type="ARBA" id="ARBA00023136"/>
    </source>
</evidence>
<accession>A0ABX8EHP1</accession>